<evidence type="ECO:0000313" key="1">
    <source>
        <dbReference type="EMBL" id="SEA46121.1"/>
    </source>
</evidence>
<name>A0A1H4BDA8_ALKAM</name>
<gene>
    <name evidence="1" type="ORF">SAMN04488051_103300</name>
</gene>
<keyword evidence="2" id="KW-1185">Reference proteome</keyword>
<dbReference type="STRING" id="152573.SAMN04488051_103300"/>
<dbReference type="Pfam" id="PF04134">
    <property type="entry name" value="DCC1-like"/>
    <property type="match status" value="1"/>
</dbReference>
<dbReference type="EMBL" id="FNRM01000003">
    <property type="protein sequence ID" value="SEA46121.1"/>
    <property type="molecule type" value="Genomic_DNA"/>
</dbReference>
<protein>
    <submittedName>
        <fullName evidence="1">Predicted thiol-disulfide oxidoreductase YuxK, DCC family</fullName>
    </submittedName>
</protein>
<dbReference type="PANTHER" id="PTHR34290">
    <property type="entry name" value="SI:CH73-390P7.2"/>
    <property type="match status" value="1"/>
</dbReference>
<evidence type="ECO:0000313" key="2">
    <source>
        <dbReference type="Proteomes" id="UP000198773"/>
    </source>
</evidence>
<dbReference type="AlphaFoldDB" id="A0A1H4BDA8"/>
<reference evidence="1 2" key="1">
    <citation type="submission" date="2016-10" db="EMBL/GenBank/DDBJ databases">
        <authorList>
            <person name="de Groot N.N."/>
        </authorList>
    </citation>
    <scope>NUCLEOTIDE SEQUENCE [LARGE SCALE GENOMIC DNA]</scope>
    <source>
        <strain evidence="1 2">CGMCC 1.3430</strain>
    </source>
</reference>
<dbReference type="Proteomes" id="UP000198773">
    <property type="component" value="Unassembled WGS sequence"/>
</dbReference>
<dbReference type="InterPro" id="IPR007263">
    <property type="entry name" value="DCC1-like"/>
</dbReference>
<organism evidence="1 2">
    <name type="scientific">Alkalimonas amylolytica</name>
    <dbReference type="NCBI Taxonomy" id="152573"/>
    <lineage>
        <taxon>Bacteria</taxon>
        <taxon>Pseudomonadati</taxon>
        <taxon>Pseudomonadota</taxon>
        <taxon>Gammaproteobacteria</taxon>
        <taxon>Alkalimonas</taxon>
    </lineage>
</organism>
<accession>A0A1H4BDA8</accession>
<dbReference type="PANTHER" id="PTHR34290:SF2">
    <property type="entry name" value="OS04G0668800 PROTEIN"/>
    <property type="match status" value="1"/>
</dbReference>
<dbReference type="GO" id="GO:0015035">
    <property type="term" value="F:protein-disulfide reductase activity"/>
    <property type="evidence" value="ECO:0007669"/>
    <property type="project" value="InterPro"/>
</dbReference>
<sequence length="135" mass="15707">MQYSQLINHSIQGALLSEDDNAMPILFYDGRCSLCAREMKLLEPRLTGKIVLKNLHDANFEAFKGVGKISMMKQLHLWDGQQFITGFDASLYYWQLAGFHRTTRLLRLPPLYVISRLGYRLWAHWREKSGKCSLE</sequence>
<dbReference type="InterPro" id="IPR044691">
    <property type="entry name" value="DCC1_Trx"/>
</dbReference>
<proteinExistence type="predicted"/>